<protein>
    <submittedName>
        <fullName evidence="2">Uncharacterized protein</fullName>
    </submittedName>
</protein>
<reference evidence="2 3" key="1">
    <citation type="journal article" date="2016" name="Nat. Commun.">
        <title>Thousands of microbial genomes shed light on interconnected biogeochemical processes in an aquifer system.</title>
        <authorList>
            <person name="Anantharaman K."/>
            <person name="Brown C.T."/>
            <person name="Hug L.A."/>
            <person name="Sharon I."/>
            <person name="Castelle C.J."/>
            <person name="Probst A.J."/>
            <person name="Thomas B.C."/>
            <person name="Singh A."/>
            <person name="Wilkins M.J."/>
            <person name="Karaoz U."/>
            <person name="Brodie E.L."/>
            <person name="Williams K.H."/>
            <person name="Hubbard S.S."/>
            <person name="Banfield J.F."/>
        </authorList>
    </citation>
    <scope>NUCLEOTIDE SEQUENCE [LARGE SCALE GENOMIC DNA]</scope>
</reference>
<name>A0A1F7WAF7_9BACT</name>
<accession>A0A1F7WAF7</accession>
<evidence type="ECO:0000256" key="1">
    <source>
        <dbReference type="SAM" id="Phobius"/>
    </source>
</evidence>
<feature type="transmembrane region" description="Helical" evidence="1">
    <location>
        <begin position="54"/>
        <end position="73"/>
    </location>
</feature>
<dbReference type="EMBL" id="MGFD01000003">
    <property type="protein sequence ID" value="OGL99759.1"/>
    <property type="molecule type" value="Genomic_DNA"/>
</dbReference>
<evidence type="ECO:0000313" key="2">
    <source>
        <dbReference type="EMBL" id="OGL99759.1"/>
    </source>
</evidence>
<feature type="transmembrane region" description="Helical" evidence="1">
    <location>
        <begin position="9"/>
        <end position="42"/>
    </location>
</feature>
<dbReference type="Proteomes" id="UP000177331">
    <property type="component" value="Unassembled WGS sequence"/>
</dbReference>
<keyword evidence="1" id="KW-1133">Transmembrane helix</keyword>
<keyword evidence="1" id="KW-0472">Membrane</keyword>
<evidence type="ECO:0000313" key="3">
    <source>
        <dbReference type="Proteomes" id="UP000177331"/>
    </source>
</evidence>
<proteinExistence type="predicted"/>
<keyword evidence="1" id="KW-0812">Transmembrane</keyword>
<gene>
    <name evidence="2" type="ORF">A2318_02555</name>
</gene>
<dbReference type="STRING" id="1802421.A2318_02555"/>
<organism evidence="2 3">
    <name type="scientific">Candidatus Uhrbacteria bacterium RIFOXYB2_FULL_45_11</name>
    <dbReference type="NCBI Taxonomy" id="1802421"/>
    <lineage>
        <taxon>Bacteria</taxon>
        <taxon>Candidatus Uhriibacteriota</taxon>
    </lineage>
</organism>
<sequence>MSKKLSGAVYLLLVIGLLALSLKAFLIFWGIQIGLLTMLMLWRCTTHGEKTTSLPFVVEGILSIIMMPIYLALNPIEYWFYLFAGEDLLANQCWTFTDEYIKFIWDFLHNRKPAHDNTPST</sequence>
<comment type="caution">
    <text evidence="2">The sequence shown here is derived from an EMBL/GenBank/DDBJ whole genome shotgun (WGS) entry which is preliminary data.</text>
</comment>
<dbReference type="AlphaFoldDB" id="A0A1F7WAF7"/>